<proteinExistence type="predicted"/>
<gene>
    <name evidence="3" type="ORF">CLV47_112133</name>
</gene>
<name>A0A2T0ZXM2_9ACTN</name>
<organism evidence="3 4">
    <name type="scientific">Antricoccus suffuscus</name>
    <dbReference type="NCBI Taxonomy" id="1629062"/>
    <lineage>
        <taxon>Bacteria</taxon>
        <taxon>Bacillati</taxon>
        <taxon>Actinomycetota</taxon>
        <taxon>Actinomycetes</taxon>
        <taxon>Geodermatophilales</taxon>
        <taxon>Antricoccaceae</taxon>
        <taxon>Antricoccus</taxon>
    </lineage>
</organism>
<dbReference type="Pfam" id="PF13400">
    <property type="entry name" value="Tad"/>
    <property type="match status" value="1"/>
</dbReference>
<evidence type="ECO:0000313" key="4">
    <source>
        <dbReference type="Proteomes" id="UP000237752"/>
    </source>
</evidence>
<feature type="domain" description="Putative Flp pilus-assembly TadG-like N-terminal" evidence="2">
    <location>
        <begin position="12"/>
        <end position="58"/>
    </location>
</feature>
<keyword evidence="1" id="KW-0812">Transmembrane</keyword>
<reference evidence="3 4" key="1">
    <citation type="submission" date="2018-03" db="EMBL/GenBank/DDBJ databases">
        <title>Genomic Encyclopedia of Archaeal and Bacterial Type Strains, Phase II (KMG-II): from individual species to whole genera.</title>
        <authorList>
            <person name="Goeker M."/>
        </authorList>
    </citation>
    <scope>NUCLEOTIDE SEQUENCE [LARGE SCALE GENOMIC DNA]</scope>
    <source>
        <strain evidence="3 4">DSM 100065</strain>
    </source>
</reference>
<keyword evidence="1" id="KW-1133">Transmembrane helix</keyword>
<dbReference type="InterPro" id="IPR028087">
    <property type="entry name" value="Tad_N"/>
</dbReference>
<evidence type="ECO:0000256" key="1">
    <source>
        <dbReference type="SAM" id="Phobius"/>
    </source>
</evidence>
<dbReference type="EMBL" id="PVUE01000012">
    <property type="protein sequence ID" value="PRZ41100.1"/>
    <property type="molecule type" value="Genomic_DNA"/>
</dbReference>
<protein>
    <submittedName>
        <fullName evidence="3">Putative Flp pilus-assembly TadE/G-like protein</fullName>
    </submittedName>
</protein>
<accession>A0A2T0ZXM2</accession>
<evidence type="ECO:0000313" key="3">
    <source>
        <dbReference type="EMBL" id="PRZ41100.1"/>
    </source>
</evidence>
<feature type="transmembrane region" description="Helical" evidence="1">
    <location>
        <begin position="20"/>
        <end position="41"/>
    </location>
</feature>
<dbReference type="Proteomes" id="UP000237752">
    <property type="component" value="Unassembled WGS sequence"/>
</dbReference>
<keyword evidence="1" id="KW-0472">Membrane</keyword>
<keyword evidence="4" id="KW-1185">Reference proteome</keyword>
<dbReference type="RefSeq" id="WP_106349746.1">
    <property type="nucleotide sequence ID" value="NZ_PVUE01000012.1"/>
</dbReference>
<comment type="caution">
    <text evidence="3">The sequence shown here is derived from an EMBL/GenBank/DDBJ whole genome shotgun (WGS) entry which is preliminary data.</text>
</comment>
<evidence type="ECO:0000259" key="2">
    <source>
        <dbReference type="Pfam" id="PF13400"/>
    </source>
</evidence>
<dbReference type="AlphaFoldDB" id="A0A2T0ZXM2"/>
<dbReference type="OrthoDB" id="5192074at2"/>
<sequence length="141" mass="14252">MTPFATPTGDRGSTIPLMLGFFMVAGLLLTGGITASAAFLAQRDLQSACDGAAIAGASGFVRTTGESTADIAFDETLAGNAIAQYAVDAWGTDAVDIQVDVDGTRVIVTCARVVHVPFEALFAPGGINRTATSSADAPIIG</sequence>